<keyword evidence="1" id="KW-0560">Oxidoreductase</keyword>
<evidence type="ECO:0008006" key="3">
    <source>
        <dbReference type="Google" id="ProtNLM"/>
    </source>
</evidence>
<proteinExistence type="predicted"/>
<dbReference type="EMBL" id="BART01018044">
    <property type="protein sequence ID" value="GAG85226.1"/>
    <property type="molecule type" value="Genomic_DNA"/>
</dbReference>
<dbReference type="GO" id="GO:0016491">
    <property type="term" value="F:oxidoreductase activity"/>
    <property type="evidence" value="ECO:0007669"/>
    <property type="project" value="UniProtKB-KW"/>
</dbReference>
<dbReference type="InterPro" id="IPR029061">
    <property type="entry name" value="THDP-binding"/>
</dbReference>
<dbReference type="PANTHER" id="PTHR42897">
    <property type="entry name" value="PYRUVATE SYNTHASE SUBUNIT PORB"/>
    <property type="match status" value="1"/>
</dbReference>
<feature type="non-terminal residue" evidence="2">
    <location>
        <position position="1"/>
    </location>
</feature>
<name>X1CLX4_9ZZZZ</name>
<dbReference type="Gene3D" id="3.40.50.970">
    <property type="match status" value="1"/>
</dbReference>
<dbReference type="PANTHER" id="PTHR42897:SF2">
    <property type="entry name" value="PYRUVATE SYNTHASE SUBUNIT PORB"/>
    <property type="match status" value="1"/>
</dbReference>
<dbReference type="SUPFAM" id="SSF52518">
    <property type="entry name" value="Thiamin diphosphate-binding fold (THDP-binding)"/>
    <property type="match status" value="1"/>
</dbReference>
<accession>X1CLX4</accession>
<evidence type="ECO:0000313" key="2">
    <source>
        <dbReference type="EMBL" id="GAG85226.1"/>
    </source>
</evidence>
<reference evidence="2" key="1">
    <citation type="journal article" date="2014" name="Front. Microbiol.">
        <title>High frequency of phylogenetically diverse reductive dehalogenase-homologous genes in deep subseafloor sedimentary metagenomes.</title>
        <authorList>
            <person name="Kawai M."/>
            <person name="Futagami T."/>
            <person name="Toyoda A."/>
            <person name="Takaki Y."/>
            <person name="Nishi S."/>
            <person name="Hori S."/>
            <person name="Arai W."/>
            <person name="Tsubouchi T."/>
            <person name="Morono Y."/>
            <person name="Uchiyama I."/>
            <person name="Ito T."/>
            <person name="Fujiyama A."/>
            <person name="Inagaki F."/>
            <person name="Takami H."/>
        </authorList>
    </citation>
    <scope>NUCLEOTIDE SEQUENCE</scope>
    <source>
        <strain evidence="2">Expedition CK06-06</strain>
    </source>
</reference>
<dbReference type="AlphaFoldDB" id="X1CLX4"/>
<evidence type="ECO:0000256" key="1">
    <source>
        <dbReference type="ARBA" id="ARBA00023002"/>
    </source>
</evidence>
<gene>
    <name evidence="2" type="ORF">S01H4_34142</name>
</gene>
<protein>
    <recommendedName>
        <fullName evidence="3">Thiamine pyrophosphate enzyme TPP-binding domain-containing protein</fullName>
    </recommendedName>
</protein>
<sequence>LESNERYMFGLGGHNIPGGDNAIYLKSNPPGDFDIFAGDRLDITWVVEGDVIMSVVNDSDIHLIFLPVNMNGTSFFELLFLEQETTTSWAGSKIPGKMERKKPLAEIIAAHRVPYVATSEPYNYRDFIRKFRKALEVEGPAFIHAFSPCPRGWRSATGESMSLSKLAVETGLHPLYEVINGEEWIMSGPSKRLKELKPVDEYFKTQGQFKHLFKPEWEDFRKSIQEQVTLDWEILKKKCGVD</sequence>
<comment type="caution">
    <text evidence="2">The sequence shown here is derived from an EMBL/GenBank/DDBJ whole genome shotgun (WGS) entry which is preliminary data.</text>
</comment>
<organism evidence="2">
    <name type="scientific">marine sediment metagenome</name>
    <dbReference type="NCBI Taxonomy" id="412755"/>
    <lineage>
        <taxon>unclassified sequences</taxon>
        <taxon>metagenomes</taxon>
        <taxon>ecological metagenomes</taxon>
    </lineage>
</organism>
<dbReference type="InterPro" id="IPR051479">
    <property type="entry name" value="PorB-like"/>
</dbReference>